<name>A0A1I6Z7W3_9BURK</name>
<dbReference type="EMBL" id="FPBH01000002">
    <property type="protein sequence ID" value="SFT58786.1"/>
    <property type="molecule type" value="Genomic_DNA"/>
</dbReference>
<dbReference type="AlphaFoldDB" id="A0A1I6Z7W3"/>
<reference evidence="1 2" key="1">
    <citation type="submission" date="2016-10" db="EMBL/GenBank/DDBJ databases">
        <authorList>
            <person name="de Groot N.N."/>
        </authorList>
    </citation>
    <scope>NUCLEOTIDE SEQUENCE [LARGE SCALE GENOMIC DNA]</scope>
    <source>
        <strain evidence="1 2">LMG 27731</strain>
    </source>
</reference>
<protein>
    <submittedName>
        <fullName evidence="1">Uncharacterized protein</fullName>
    </submittedName>
</protein>
<proteinExistence type="predicted"/>
<dbReference type="RefSeq" id="WP_093632958.1">
    <property type="nucleotide sequence ID" value="NZ_FPBH01000002.1"/>
</dbReference>
<organism evidence="1 2">
    <name type="scientific">Paraburkholderia aspalathi</name>
    <dbReference type="NCBI Taxonomy" id="1324617"/>
    <lineage>
        <taxon>Bacteria</taxon>
        <taxon>Pseudomonadati</taxon>
        <taxon>Pseudomonadota</taxon>
        <taxon>Betaproteobacteria</taxon>
        <taxon>Burkholderiales</taxon>
        <taxon>Burkholderiaceae</taxon>
        <taxon>Paraburkholderia</taxon>
    </lineage>
</organism>
<sequence>MISNHHDRTGRGLNTRVVCAIAAATVVLYSIADSHAQQPTPTLTCEAEVVRISQALQIAHQPALCERCGERLVRTLDSLYRLGVLPTFYASADSANWDDPQRRPAMMSGRSLAGIPDGAELLADIDSGFGPRGIHRLRYTPSNRPVAITTADRSVSIPLVPCKPGGAP</sequence>
<accession>A0A1I6Z7W3</accession>
<dbReference type="OrthoDB" id="9103687at2"/>
<dbReference type="Proteomes" id="UP000198844">
    <property type="component" value="Unassembled WGS sequence"/>
</dbReference>
<evidence type="ECO:0000313" key="2">
    <source>
        <dbReference type="Proteomes" id="UP000198844"/>
    </source>
</evidence>
<gene>
    <name evidence="1" type="ORF">SAMN05192563_1002203</name>
</gene>
<evidence type="ECO:0000313" key="1">
    <source>
        <dbReference type="EMBL" id="SFT58786.1"/>
    </source>
</evidence>